<dbReference type="EMBL" id="MFJF01000019">
    <property type="protein sequence ID" value="OGG06065.1"/>
    <property type="molecule type" value="Genomic_DNA"/>
</dbReference>
<dbReference type="SUPFAM" id="SSF50494">
    <property type="entry name" value="Trypsin-like serine proteases"/>
    <property type="match status" value="1"/>
</dbReference>
<dbReference type="InterPro" id="IPR009003">
    <property type="entry name" value="Peptidase_S1_PA"/>
</dbReference>
<dbReference type="PROSITE" id="PS50106">
    <property type="entry name" value="PDZ"/>
    <property type="match status" value="1"/>
</dbReference>
<protein>
    <recommendedName>
        <fullName evidence="4">PDZ domain-containing protein</fullName>
    </recommendedName>
</protein>
<dbReference type="Pfam" id="PF13180">
    <property type="entry name" value="PDZ_2"/>
    <property type="match status" value="1"/>
</dbReference>
<evidence type="ECO:0000256" key="1">
    <source>
        <dbReference type="ARBA" id="ARBA00022670"/>
    </source>
</evidence>
<dbReference type="InterPro" id="IPR001478">
    <property type="entry name" value="PDZ"/>
</dbReference>
<dbReference type="Gene3D" id="2.30.42.10">
    <property type="match status" value="1"/>
</dbReference>
<name>A0A1F5Z121_9BACT</name>
<dbReference type="PANTHER" id="PTHR43343:SF3">
    <property type="entry name" value="PROTEASE DO-LIKE 8, CHLOROPLASTIC"/>
    <property type="match status" value="1"/>
</dbReference>
<evidence type="ECO:0000256" key="3">
    <source>
        <dbReference type="SAM" id="Phobius"/>
    </source>
</evidence>
<dbReference type="AlphaFoldDB" id="A0A1F5Z121"/>
<feature type="transmembrane region" description="Helical" evidence="3">
    <location>
        <begin position="23"/>
        <end position="40"/>
    </location>
</feature>
<keyword evidence="1" id="KW-0645">Protease</keyword>
<feature type="domain" description="PDZ" evidence="4">
    <location>
        <begin position="298"/>
        <end position="367"/>
    </location>
</feature>
<dbReference type="SUPFAM" id="SSF50156">
    <property type="entry name" value="PDZ domain-like"/>
    <property type="match status" value="1"/>
</dbReference>
<keyword evidence="3" id="KW-1133">Transmembrane helix</keyword>
<keyword evidence="3" id="KW-0472">Membrane</keyword>
<dbReference type="GO" id="GO:0004252">
    <property type="term" value="F:serine-type endopeptidase activity"/>
    <property type="evidence" value="ECO:0007669"/>
    <property type="project" value="InterPro"/>
</dbReference>
<dbReference type="SMART" id="SM00228">
    <property type="entry name" value="PDZ"/>
    <property type="match status" value="1"/>
</dbReference>
<dbReference type="InterPro" id="IPR051201">
    <property type="entry name" value="Chloro_Bact_Ser_Proteases"/>
</dbReference>
<dbReference type="InterPro" id="IPR036034">
    <property type="entry name" value="PDZ_sf"/>
</dbReference>
<accession>A0A1F5Z121</accession>
<dbReference type="PRINTS" id="PR00834">
    <property type="entry name" value="PROTEASES2C"/>
</dbReference>
<evidence type="ECO:0000313" key="6">
    <source>
        <dbReference type="Proteomes" id="UP000177354"/>
    </source>
</evidence>
<comment type="caution">
    <text evidence="5">The sequence shown here is derived from an EMBL/GenBank/DDBJ whole genome shotgun (WGS) entry which is preliminary data.</text>
</comment>
<dbReference type="Pfam" id="PF13365">
    <property type="entry name" value="Trypsin_2"/>
    <property type="match status" value="1"/>
</dbReference>
<dbReference type="GO" id="GO:0006508">
    <property type="term" value="P:proteolysis"/>
    <property type="evidence" value="ECO:0007669"/>
    <property type="project" value="UniProtKB-KW"/>
</dbReference>
<reference evidence="5 6" key="1">
    <citation type="journal article" date="2016" name="Nat. Commun.">
        <title>Thousands of microbial genomes shed light on interconnected biogeochemical processes in an aquifer system.</title>
        <authorList>
            <person name="Anantharaman K."/>
            <person name="Brown C.T."/>
            <person name="Hug L.A."/>
            <person name="Sharon I."/>
            <person name="Castelle C.J."/>
            <person name="Probst A.J."/>
            <person name="Thomas B.C."/>
            <person name="Singh A."/>
            <person name="Wilkins M.J."/>
            <person name="Karaoz U."/>
            <person name="Brodie E.L."/>
            <person name="Williams K.H."/>
            <person name="Hubbard S.S."/>
            <person name="Banfield J.F."/>
        </authorList>
    </citation>
    <scope>NUCLEOTIDE SEQUENCE [LARGE SCALE GENOMIC DNA]</scope>
</reference>
<keyword evidence="3" id="KW-0812">Transmembrane</keyword>
<evidence type="ECO:0000259" key="4">
    <source>
        <dbReference type="PROSITE" id="PS50106"/>
    </source>
</evidence>
<organism evidence="5 6">
    <name type="scientific">Candidatus Gottesmanbacteria bacterium RIFCSPHIGHO2_01_FULL_40_15</name>
    <dbReference type="NCBI Taxonomy" id="1798376"/>
    <lineage>
        <taxon>Bacteria</taxon>
        <taxon>Candidatus Gottesmaniibacteriota</taxon>
    </lineage>
</organism>
<sequence>MILFINNYKADIIKPIPQPMKRILILIVLFVILISVGTLTNQLNFSIGDFKGLIAPKATQNSGRSDGEVRIITEESVITKAVEEVSPSVVTVSVVRSRQLGRIFDGDTIDPFDPFDIFRQRSSNQRVVQDIATGFIVSSDGLIITNKHVVSDSSVKYRVITKDDKEYNIEKIYRDPSNDISIIKINGKGLKPVEMGDSSNLKVGQMSIAIGTALGEFRNTVTVGVISGLGRGITAGSPFEGYVERLDNVIQTDAAINPGNSGGPLLNSSGQVIGVNVAVSSEGQNIGFALPINIVKDLLKNFNESGGRFERPYLGVRYRMITKDMAIMYEVPEGAYVQEVVENSPAEEAGVRVEDVIINIDGLKITDENGGLAKIISEKKIGDKMSLDIWREGETVKLDVTVGETSGE</sequence>
<evidence type="ECO:0000313" key="5">
    <source>
        <dbReference type="EMBL" id="OGG06065.1"/>
    </source>
</evidence>
<proteinExistence type="predicted"/>
<gene>
    <name evidence="5" type="ORF">A2777_00940</name>
</gene>
<dbReference type="Proteomes" id="UP000177354">
    <property type="component" value="Unassembled WGS sequence"/>
</dbReference>
<dbReference type="InterPro" id="IPR001940">
    <property type="entry name" value="Peptidase_S1C"/>
</dbReference>
<evidence type="ECO:0000256" key="2">
    <source>
        <dbReference type="ARBA" id="ARBA00022801"/>
    </source>
</evidence>
<dbReference type="Gene3D" id="2.40.10.120">
    <property type="match status" value="1"/>
</dbReference>
<keyword evidence="2" id="KW-0378">Hydrolase</keyword>
<dbReference type="PANTHER" id="PTHR43343">
    <property type="entry name" value="PEPTIDASE S12"/>
    <property type="match status" value="1"/>
</dbReference>